<evidence type="ECO:0000256" key="1">
    <source>
        <dbReference type="ARBA" id="ARBA00010982"/>
    </source>
</evidence>
<dbReference type="PANTHER" id="PTHR43365">
    <property type="entry name" value="BLR7806 PROTEIN"/>
    <property type="match status" value="1"/>
</dbReference>
<evidence type="ECO:0000313" key="8">
    <source>
        <dbReference type="Proteomes" id="UP001374803"/>
    </source>
</evidence>
<dbReference type="CDD" id="cd00751">
    <property type="entry name" value="thiolase"/>
    <property type="match status" value="1"/>
</dbReference>
<dbReference type="InterPro" id="IPR020616">
    <property type="entry name" value="Thiolase_N"/>
</dbReference>
<protein>
    <submittedName>
        <fullName evidence="7">Acetyl-CoA C-acetyltransferase</fullName>
        <ecNumber evidence="7">2.3.1.9</ecNumber>
    </submittedName>
</protein>
<dbReference type="EMBL" id="CP089983">
    <property type="protein sequence ID" value="WXB01403.1"/>
    <property type="molecule type" value="Genomic_DNA"/>
</dbReference>
<dbReference type="InterPro" id="IPR020615">
    <property type="entry name" value="Thiolase_acyl_enz_int_AS"/>
</dbReference>
<reference evidence="7" key="1">
    <citation type="submission" date="2021-12" db="EMBL/GenBank/DDBJ databases">
        <title>Discovery of the Pendulisporaceae a myxobacterial family with distinct sporulation behavior and unique specialized metabolism.</title>
        <authorList>
            <person name="Garcia R."/>
            <person name="Popoff A."/>
            <person name="Bader C.D."/>
            <person name="Loehr J."/>
            <person name="Walesch S."/>
            <person name="Walt C."/>
            <person name="Boldt J."/>
            <person name="Bunk B."/>
            <person name="Haeckl F.J.F.P.J."/>
            <person name="Gunesch A.P."/>
            <person name="Birkelbach J."/>
            <person name="Nuebel U."/>
            <person name="Pietschmann T."/>
            <person name="Bach T."/>
            <person name="Mueller R."/>
        </authorList>
    </citation>
    <scope>NUCLEOTIDE SEQUENCE</scope>
    <source>
        <strain evidence="7">MSr11367</strain>
    </source>
</reference>
<dbReference type="PROSITE" id="PS00099">
    <property type="entry name" value="THIOLASE_3"/>
    <property type="match status" value="1"/>
</dbReference>
<dbReference type="EC" id="2.3.1.9" evidence="7"/>
<evidence type="ECO:0000256" key="3">
    <source>
        <dbReference type="ARBA" id="ARBA00023315"/>
    </source>
</evidence>
<dbReference type="Pfam" id="PF02803">
    <property type="entry name" value="Thiolase_C"/>
    <property type="match status" value="1"/>
</dbReference>
<dbReference type="PROSITE" id="PS00737">
    <property type="entry name" value="THIOLASE_2"/>
    <property type="match status" value="1"/>
</dbReference>
<dbReference type="InterPro" id="IPR020613">
    <property type="entry name" value="Thiolase_CS"/>
</dbReference>
<evidence type="ECO:0000256" key="2">
    <source>
        <dbReference type="ARBA" id="ARBA00022679"/>
    </source>
</evidence>
<dbReference type="RefSeq" id="WP_394831018.1">
    <property type="nucleotide sequence ID" value="NZ_CP089929.1"/>
</dbReference>
<accession>A0ABZ2KRW9</accession>
<dbReference type="GO" id="GO:0003985">
    <property type="term" value="F:acetyl-CoA C-acetyltransferase activity"/>
    <property type="evidence" value="ECO:0007669"/>
    <property type="project" value="UniProtKB-EC"/>
</dbReference>
<feature type="domain" description="Thiolase N-terminal" evidence="5">
    <location>
        <begin position="5"/>
        <end position="231"/>
    </location>
</feature>
<dbReference type="PROSITE" id="PS00098">
    <property type="entry name" value="THIOLASE_1"/>
    <property type="match status" value="1"/>
</dbReference>
<dbReference type="InterPro" id="IPR002155">
    <property type="entry name" value="Thiolase"/>
</dbReference>
<dbReference type="NCBIfam" id="TIGR01930">
    <property type="entry name" value="AcCoA-C-Actrans"/>
    <property type="match status" value="1"/>
</dbReference>
<sequence>MSTSYVIDAVRTPRGRGKLGKGALTGIHPQELLAQVLKELERRGAFEARDVDDVIAGCVSQVGEQGANIARNAVLAAAWPNEVSAVSLNRFCASGLQAIHFGAMAVASGAMDLAIAGGVESMSRVPMGADGAGQDGNNTQLRKRLFQVPQGISADLIATLEGFSREEVDAVALRSQKNAAQAIEEARFGKSLFKVRDPASGAVVLERDEFPRPDTTAEGLAALKPSFVGMGEAAVGPNGETLDQIALAAYPAAKAIHHVHTAGNSSGIVDGAAAVALASERYVREHGIKPRARIRAMATIGSEPVLMLTAPAPASEKALRRAGMTARDIDLWEINEAFAGVVLQVTRALGIEQDRVNVNGGAIALGHPLGATGAMLFGTALDELERSGKATALITMCVGGGQGIATILERV</sequence>
<dbReference type="InterPro" id="IPR020610">
    <property type="entry name" value="Thiolase_AS"/>
</dbReference>
<dbReference type="Gene3D" id="3.40.47.10">
    <property type="match status" value="2"/>
</dbReference>
<gene>
    <name evidence="7" type="ORF">LVJ94_31360</name>
</gene>
<name>A0ABZ2KRW9_9BACT</name>
<dbReference type="PANTHER" id="PTHR43365:SF1">
    <property type="entry name" value="ACETYL-COA C-ACYLTRANSFERASE"/>
    <property type="match status" value="1"/>
</dbReference>
<evidence type="ECO:0000259" key="5">
    <source>
        <dbReference type="Pfam" id="PF00108"/>
    </source>
</evidence>
<dbReference type="Proteomes" id="UP001374803">
    <property type="component" value="Chromosome"/>
</dbReference>
<evidence type="ECO:0000259" key="6">
    <source>
        <dbReference type="Pfam" id="PF02803"/>
    </source>
</evidence>
<keyword evidence="3 4" id="KW-0012">Acyltransferase</keyword>
<evidence type="ECO:0000256" key="4">
    <source>
        <dbReference type="RuleBase" id="RU003557"/>
    </source>
</evidence>
<dbReference type="InterPro" id="IPR020617">
    <property type="entry name" value="Thiolase_C"/>
</dbReference>
<dbReference type="InterPro" id="IPR016039">
    <property type="entry name" value="Thiolase-like"/>
</dbReference>
<feature type="domain" description="Thiolase C-terminal" evidence="6">
    <location>
        <begin position="289"/>
        <end position="410"/>
    </location>
</feature>
<dbReference type="SUPFAM" id="SSF53901">
    <property type="entry name" value="Thiolase-like"/>
    <property type="match status" value="1"/>
</dbReference>
<dbReference type="PIRSF" id="PIRSF000429">
    <property type="entry name" value="Ac-CoA_Ac_transf"/>
    <property type="match status" value="1"/>
</dbReference>
<keyword evidence="8" id="KW-1185">Reference proteome</keyword>
<proteinExistence type="inferred from homology"/>
<comment type="similarity">
    <text evidence="1 4">Belongs to the thiolase-like superfamily. Thiolase family.</text>
</comment>
<evidence type="ECO:0000313" key="7">
    <source>
        <dbReference type="EMBL" id="WXB01403.1"/>
    </source>
</evidence>
<dbReference type="NCBIfam" id="NF006090">
    <property type="entry name" value="PRK08242.1"/>
    <property type="match status" value="1"/>
</dbReference>
<keyword evidence="2 4" id="KW-0808">Transferase</keyword>
<organism evidence="7 8">
    <name type="scientific">Pendulispora rubella</name>
    <dbReference type="NCBI Taxonomy" id="2741070"/>
    <lineage>
        <taxon>Bacteria</taxon>
        <taxon>Pseudomonadati</taxon>
        <taxon>Myxococcota</taxon>
        <taxon>Myxococcia</taxon>
        <taxon>Myxococcales</taxon>
        <taxon>Sorangiineae</taxon>
        <taxon>Pendulisporaceae</taxon>
        <taxon>Pendulispora</taxon>
    </lineage>
</organism>
<dbReference type="Pfam" id="PF00108">
    <property type="entry name" value="Thiolase_N"/>
    <property type="match status" value="1"/>
</dbReference>